<evidence type="ECO:0000313" key="1">
    <source>
        <dbReference type="EMBL" id="EEP28229.1"/>
    </source>
</evidence>
<organism evidence="1 2">
    <name type="scientific">Shuttleworthella satelles DSM 14600</name>
    <dbReference type="NCBI Taxonomy" id="626523"/>
    <lineage>
        <taxon>Bacteria</taxon>
        <taxon>Bacillati</taxon>
        <taxon>Bacillota</taxon>
        <taxon>Clostridia</taxon>
        <taxon>Lachnospirales</taxon>
        <taxon>Lachnospiraceae</taxon>
        <taxon>Shuttleworthella</taxon>
    </lineage>
</organism>
<proteinExistence type="predicted"/>
<dbReference type="Proteomes" id="UP000003494">
    <property type="component" value="Unassembled WGS sequence"/>
</dbReference>
<accession>C4GAT6</accession>
<keyword evidence="2" id="KW-1185">Reference proteome</keyword>
<evidence type="ECO:0000313" key="2">
    <source>
        <dbReference type="Proteomes" id="UP000003494"/>
    </source>
</evidence>
<reference evidence="1" key="1">
    <citation type="submission" date="2009-04" db="EMBL/GenBank/DDBJ databases">
        <authorList>
            <person name="Weinstock G."/>
            <person name="Sodergren E."/>
            <person name="Clifton S."/>
            <person name="Fulton L."/>
            <person name="Fulton B."/>
            <person name="Courtney L."/>
            <person name="Fronick C."/>
            <person name="Harrison M."/>
            <person name="Strong C."/>
            <person name="Farmer C."/>
            <person name="Delahaunty K."/>
            <person name="Markovic C."/>
            <person name="Hall O."/>
            <person name="Minx P."/>
            <person name="Tomlinson C."/>
            <person name="Mitreva M."/>
            <person name="Nelson J."/>
            <person name="Hou S."/>
            <person name="Wollam A."/>
            <person name="Pepin K.H."/>
            <person name="Johnson M."/>
            <person name="Bhonagiri V."/>
            <person name="Nash W.E."/>
            <person name="Warren W."/>
            <person name="Chinwalla A."/>
            <person name="Mardis E.R."/>
            <person name="Wilson R.K."/>
        </authorList>
    </citation>
    <scope>NUCLEOTIDE SEQUENCE [LARGE SCALE GENOMIC DNA]</scope>
    <source>
        <strain evidence="1">DSM 14600</strain>
    </source>
</reference>
<comment type="caution">
    <text evidence="1">The sequence shown here is derived from an EMBL/GenBank/DDBJ whole genome shotgun (WGS) entry which is preliminary data.</text>
</comment>
<dbReference type="eggNOG" id="ENOG5030TPK">
    <property type="taxonomic scope" value="Bacteria"/>
</dbReference>
<dbReference type="EMBL" id="ACIP02000002">
    <property type="protein sequence ID" value="EEP28229.1"/>
    <property type="molecule type" value="Genomic_DNA"/>
</dbReference>
<dbReference type="HOGENOM" id="CLU_121335_0_0_9"/>
<dbReference type="STRING" id="626523.GCWU000342_01037"/>
<dbReference type="Gene3D" id="1.10.3790.10">
    <property type="entry name" value="NinB"/>
    <property type="match status" value="1"/>
</dbReference>
<sequence>MIGTTKKIVAWLMDQDPCKRFEIKEHRSKRSLSANAYFHVLVGKIADVERVSANHVKNSLIRDCMYYQYDKDKIPTFETKAENLESMLDAEGIHVYPLGESYRDGCAYSKFCFLRGSHTYDTREMSHLIELTVAQAKDSGVETLTPRELKEMMERYDRNWKKHHPAEEE</sequence>
<dbReference type="InterPro" id="IPR036619">
    <property type="entry name" value="NinB_sf"/>
</dbReference>
<name>C4GAT6_9FIRM</name>
<dbReference type="AlphaFoldDB" id="C4GAT6"/>
<protein>
    <submittedName>
        <fullName evidence="1">Uncharacterized protein</fullName>
    </submittedName>
</protein>
<gene>
    <name evidence="1" type="ORF">GCWU000342_01037</name>
</gene>